<gene>
    <name evidence="2" type="ORF">PG986_014372</name>
</gene>
<sequence>MIDGHDISLFSAAPFGVFTASTQDAKTRRQFCACAVNLSDENSMLHSIVSELSTSLVKMQTILFALGKETTSVGRAAPLTARAESPSFDDARSARTAVKPVAPPISPLMVLAESAVMDSCERSNDKREASHALYGEDKRQRYAPLQHLEIPTS</sequence>
<name>A0ABR1PSS8_9PEZI</name>
<dbReference type="EMBL" id="JAQQWE010000010">
    <property type="protein sequence ID" value="KAK7937504.1"/>
    <property type="molecule type" value="Genomic_DNA"/>
</dbReference>
<organism evidence="2 3">
    <name type="scientific">Apiospora aurea</name>
    <dbReference type="NCBI Taxonomy" id="335848"/>
    <lineage>
        <taxon>Eukaryota</taxon>
        <taxon>Fungi</taxon>
        <taxon>Dikarya</taxon>
        <taxon>Ascomycota</taxon>
        <taxon>Pezizomycotina</taxon>
        <taxon>Sordariomycetes</taxon>
        <taxon>Xylariomycetidae</taxon>
        <taxon>Amphisphaeriales</taxon>
        <taxon>Apiosporaceae</taxon>
        <taxon>Apiospora</taxon>
    </lineage>
</organism>
<feature type="compositionally biased region" description="Basic and acidic residues" evidence="1">
    <location>
        <begin position="121"/>
        <end position="140"/>
    </location>
</feature>
<feature type="region of interest" description="Disordered" evidence="1">
    <location>
        <begin position="121"/>
        <end position="153"/>
    </location>
</feature>
<evidence type="ECO:0000256" key="1">
    <source>
        <dbReference type="SAM" id="MobiDB-lite"/>
    </source>
</evidence>
<accession>A0ABR1PSS8</accession>
<evidence type="ECO:0000313" key="2">
    <source>
        <dbReference type="EMBL" id="KAK7937504.1"/>
    </source>
</evidence>
<protein>
    <submittedName>
        <fullName evidence="2">Uncharacterized protein</fullName>
    </submittedName>
</protein>
<dbReference type="RefSeq" id="XP_066692832.1">
    <property type="nucleotide sequence ID" value="XM_066850594.1"/>
</dbReference>
<dbReference type="Proteomes" id="UP001391051">
    <property type="component" value="Unassembled WGS sequence"/>
</dbReference>
<comment type="caution">
    <text evidence="2">The sequence shown here is derived from an EMBL/GenBank/DDBJ whole genome shotgun (WGS) entry which is preliminary data.</text>
</comment>
<reference evidence="2 3" key="1">
    <citation type="submission" date="2023-01" db="EMBL/GenBank/DDBJ databases">
        <title>Analysis of 21 Apiospora genomes using comparative genomics revels a genus with tremendous synthesis potential of carbohydrate active enzymes and secondary metabolites.</title>
        <authorList>
            <person name="Sorensen T."/>
        </authorList>
    </citation>
    <scope>NUCLEOTIDE SEQUENCE [LARGE SCALE GENOMIC DNA]</scope>
    <source>
        <strain evidence="2 3">CBS 24483</strain>
    </source>
</reference>
<proteinExistence type="predicted"/>
<dbReference type="GeneID" id="92083656"/>
<keyword evidence="3" id="KW-1185">Reference proteome</keyword>
<evidence type="ECO:0000313" key="3">
    <source>
        <dbReference type="Proteomes" id="UP001391051"/>
    </source>
</evidence>